<name>A0A838CNW8_9BACI</name>
<dbReference type="GO" id="GO:0046872">
    <property type="term" value="F:metal ion binding"/>
    <property type="evidence" value="ECO:0007669"/>
    <property type="project" value="UniProtKB-KW"/>
</dbReference>
<dbReference type="Proteomes" id="UP000571017">
    <property type="component" value="Unassembled WGS sequence"/>
</dbReference>
<evidence type="ECO:0000256" key="4">
    <source>
        <dbReference type="PIRSR" id="PIRSR006806-1"/>
    </source>
</evidence>
<dbReference type="InterPro" id="IPR002698">
    <property type="entry name" value="FTHF_cligase"/>
</dbReference>
<keyword evidence="5" id="KW-0479">Metal-binding</keyword>
<keyword evidence="7" id="KW-1185">Reference proteome</keyword>
<keyword evidence="6" id="KW-0436">Ligase</keyword>
<evidence type="ECO:0000313" key="7">
    <source>
        <dbReference type="Proteomes" id="UP000571017"/>
    </source>
</evidence>
<comment type="catalytic activity">
    <reaction evidence="5">
        <text>(6S)-5-formyl-5,6,7,8-tetrahydrofolate + ATP = (6R)-5,10-methenyltetrahydrofolate + ADP + phosphate</text>
        <dbReference type="Rhea" id="RHEA:10488"/>
        <dbReference type="ChEBI" id="CHEBI:30616"/>
        <dbReference type="ChEBI" id="CHEBI:43474"/>
        <dbReference type="ChEBI" id="CHEBI:57455"/>
        <dbReference type="ChEBI" id="CHEBI:57457"/>
        <dbReference type="ChEBI" id="CHEBI:456216"/>
        <dbReference type="EC" id="6.3.3.2"/>
    </reaction>
</comment>
<dbReference type="NCBIfam" id="TIGR02727">
    <property type="entry name" value="MTHFS_bact"/>
    <property type="match status" value="1"/>
</dbReference>
<accession>A0A838CNW8</accession>
<comment type="similarity">
    <text evidence="1 5">Belongs to the 5-formyltetrahydrofolate cyclo-ligase family.</text>
</comment>
<dbReference type="Gene3D" id="3.40.50.10420">
    <property type="entry name" value="NagB/RpiA/CoA transferase-like"/>
    <property type="match status" value="1"/>
</dbReference>
<protein>
    <recommendedName>
        <fullName evidence="5">5-formyltetrahydrofolate cyclo-ligase</fullName>
        <ecNumber evidence="5">6.3.3.2</ecNumber>
    </recommendedName>
</protein>
<feature type="binding site" evidence="4">
    <location>
        <begin position="3"/>
        <end position="7"/>
    </location>
    <ligand>
        <name>ATP</name>
        <dbReference type="ChEBI" id="CHEBI:30616"/>
    </ligand>
</feature>
<dbReference type="PIRSF" id="PIRSF006806">
    <property type="entry name" value="FTHF_cligase"/>
    <property type="match status" value="1"/>
</dbReference>
<reference evidence="6 7" key="1">
    <citation type="journal article" date="2004" name="Extremophiles">
        <title>Halobacillus locisalis sp. nov., a halophilic bacterium isolated from a marine solar saltern of the Yellow Sea in Korea.</title>
        <authorList>
            <person name="Yoon J.H."/>
            <person name="Kang K.H."/>
            <person name="Oh T.K."/>
            <person name="Park Y.H."/>
        </authorList>
    </citation>
    <scope>NUCLEOTIDE SEQUENCE [LARGE SCALE GENOMIC DNA]</scope>
    <source>
        <strain evidence="6 7">KCTC 3788</strain>
    </source>
</reference>
<keyword evidence="2 4" id="KW-0547">Nucleotide-binding</keyword>
<keyword evidence="3 4" id="KW-0067">ATP-binding</keyword>
<dbReference type="InterPro" id="IPR037171">
    <property type="entry name" value="NagB/RpiA_transferase-like"/>
</dbReference>
<evidence type="ECO:0000256" key="1">
    <source>
        <dbReference type="ARBA" id="ARBA00010638"/>
    </source>
</evidence>
<dbReference type="PANTHER" id="PTHR23407">
    <property type="entry name" value="ATPASE INHIBITOR/5-FORMYLTETRAHYDROFOLATE CYCLO-LIGASE"/>
    <property type="match status" value="1"/>
</dbReference>
<dbReference type="GO" id="GO:0005524">
    <property type="term" value="F:ATP binding"/>
    <property type="evidence" value="ECO:0007669"/>
    <property type="project" value="UniProtKB-KW"/>
</dbReference>
<keyword evidence="5" id="KW-0460">Magnesium</keyword>
<comment type="caution">
    <text evidence="6">The sequence shown here is derived from an EMBL/GenBank/DDBJ whole genome shotgun (WGS) entry which is preliminary data.</text>
</comment>
<dbReference type="RefSeq" id="WP_181470643.1">
    <property type="nucleotide sequence ID" value="NZ_JACEFG010000001.1"/>
</dbReference>
<dbReference type="GO" id="GO:0030272">
    <property type="term" value="F:5-formyltetrahydrofolate cyclo-ligase activity"/>
    <property type="evidence" value="ECO:0007669"/>
    <property type="project" value="UniProtKB-EC"/>
</dbReference>
<dbReference type="EC" id="6.3.3.2" evidence="5"/>
<sequence>MNKSDLRSEAKQKLQYISFQERDDIEKTLQNVFFKSEIWRESDTVGVTISQGFEWDTISIIQEGWGQNKQVVVPKCNPQTKEMQFYKLSSFDDLETVYYGLKEPDPMKTEAIDKDKIDLLIVPGLLFNQDGYRIGFGGGYYDRFLSNFQGKTLMMASEHQRNSTIPVERFDQPVAYVLTERGMHSTGSTN</sequence>
<dbReference type="SUPFAM" id="SSF100950">
    <property type="entry name" value="NagB/RpiA/CoA transferase-like"/>
    <property type="match status" value="1"/>
</dbReference>
<feature type="binding site" evidence="4">
    <location>
        <position position="54"/>
    </location>
    <ligand>
        <name>substrate</name>
    </ligand>
</feature>
<dbReference type="GO" id="GO:0009396">
    <property type="term" value="P:folic acid-containing compound biosynthetic process"/>
    <property type="evidence" value="ECO:0007669"/>
    <property type="project" value="TreeGrafter"/>
</dbReference>
<evidence type="ECO:0000256" key="2">
    <source>
        <dbReference type="ARBA" id="ARBA00022741"/>
    </source>
</evidence>
<dbReference type="AlphaFoldDB" id="A0A838CNW8"/>
<evidence type="ECO:0000256" key="3">
    <source>
        <dbReference type="ARBA" id="ARBA00022840"/>
    </source>
</evidence>
<dbReference type="Pfam" id="PF01812">
    <property type="entry name" value="5-FTHF_cyc-lig"/>
    <property type="match status" value="1"/>
</dbReference>
<dbReference type="EMBL" id="JACEFG010000001">
    <property type="protein sequence ID" value="MBA2173593.1"/>
    <property type="molecule type" value="Genomic_DNA"/>
</dbReference>
<evidence type="ECO:0000313" key="6">
    <source>
        <dbReference type="EMBL" id="MBA2173593.1"/>
    </source>
</evidence>
<dbReference type="InterPro" id="IPR024185">
    <property type="entry name" value="FTHF_cligase-like_sf"/>
</dbReference>
<organism evidence="6 7">
    <name type="scientific">Halobacillus locisalis</name>
    <dbReference type="NCBI Taxonomy" id="220753"/>
    <lineage>
        <taxon>Bacteria</taxon>
        <taxon>Bacillati</taxon>
        <taxon>Bacillota</taxon>
        <taxon>Bacilli</taxon>
        <taxon>Bacillales</taxon>
        <taxon>Bacillaceae</taxon>
        <taxon>Halobacillus</taxon>
    </lineage>
</organism>
<dbReference type="GO" id="GO:0035999">
    <property type="term" value="P:tetrahydrofolate interconversion"/>
    <property type="evidence" value="ECO:0007669"/>
    <property type="project" value="TreeGrafter"/>
</dbReference>
<feature type="binding site" evidence="4">
    <location>
        <begin position="133"/>
        <end position="141"/>
    </location>
    <ligand>
        <name>ATP</name>
        <dbReference type="ChEBI" id="CHEBI:30616"/>
    </ligand>
</feature>
<gene>
    <name evidence="6" type="ORF">H0266_01660</name>
</gene>
<evidence type="ECO:0000256" key="5">
    <source>
        <dbReference type="RuleBase" id="RU361279"/>
    </source>
</evidence>
<dbReference type="PANTHER" id="PTHR23407:SF1">
    <property type="entry name" value="5-FORMYLTETRAHYDROFOLATE CYCLO-LIGASE"/>
    <property type="match status" value="1"/>
</dbReference>
<comment type="cofactor">
    <cofactor evidence="5">
        <name>Mg(2+)</name>
        <dbReference type="ChEBI" id="CHEBI:18420"/>
    </cofactor>
</comment>
<feature type="binding site" evidence="4">
    <location>
        <position position="49"/>
    </location>
    <ligand>
        <name>substrate</name>
    </ligand>
</feature>
<proteinExistence type="inferred from homology"/>